<dbReference type="EMBL" id="VSSQ01018899">
    <property type="protein sequence ID" value="MPM62503.1"/>
    <property type="molecule type" value="Genomic_DNA"/>
</dbReference>
<accession>A0A645BH18</accession>
<sequence>MTDEQLQAIGLTEESIAKYKEFDFSKALSARAKWSDASLLSAGYSTDQIATMRRVFGAKSITALAEKEVAIRALSATMSSTASISGTRNSVTSTYTWTWSGLPLVLTEAIVTTGFVGTDRESLGSYNVNSSLTSSSHNYKKTFCGRTDNQSNGNIYRYCKRYYLKPYRGDDFV</sequence>
<evidence type="ECO:0000313" key="1">
    <source>
        <dbReference type="EMBL" id="MPM62503.1"/>
    </source>
</evidence>
<gene>
    <name evidence="1" type="ORF">SDC9_109376</name>
</gene>
<dbReference type="AlphaFoldDB" id="A0A645BH18"/>
<protein>
    <submittedName>
        <fullName evidence="1">Uncharacterized protein</fullName>
    </submittedName>
</protein>
<reference evidence="1" key="1">
    <citation type="submission" date="2019-08" db="EMBL/GenBank/DDBJ databases">
        <authorList>
            <person name="Kucharzyk K."/>
            <person name="Murdoch R.W."/>
            <person name="Higgins S."/>
            <person name="Loffler F."/>
        </authorList>
    </citation>
    <scope>NUCLEOTIDE SEQUENCE</scope>
</reference>
<name>A0A645BH18_9ZZZZ</name>
<proteinExistence type="predicted"/>
<comment type="caution">
    <text evidence="1">The sequence shown here is derived from an EMBL/GenBank/DDBJ whole genome shotgun (WGS) entry which is preliminary data.</text>
</comment>
<organism evidence="1">
    <name type="scientific">bioreactor metagenome</name>
    <dbReference type="NCBI Taxonomy" id="1076179"/>
    <lineage>
        <taxon>unclassified sequences</taxon>
        <taxon>metagenomes</taxon>
        <taxon>ecological metagenomes</taxon>
    </lineage>
</organism>